<dbReference type="AlphaFoldDB" id="A0A0V8CZL4"/>
<organism evidence="1 2">
    <name type="scientific">Lactococcus lactis subsp. lactis</name>
    <name type="common">Streptococcus lactis</name>
    <dbReference type="NCBI Taxonomy" id="1360"/>
    <lineage>
        <taxon>Bacteria</taxon>
        <taxon>Bacillati</taxon>
        <taxon>Bacillota</taxon>
        <taxon>Bacilli</taxon>
        <taxon>Lactobacillales</taxon>
        <taxon>Streptococcaceae</taxon>
        <taxon>Lactococcus</taxon>
    </lineage>
</organism>
<proteinExistence type="predicted"/>
<name>A0A0V8CZL4_LACLL</name>
<gene>
    <name evidence="1" type="ORF">KF282_0895</name>
</gene>
<dbReference type="Pfam" id="PF05135">
    <property type="entry name" value="Phage_connect_1"/>
    <property type="match status" value="1"/>
</dbReference>
<dbReference type="PATRIC" id="fig|1360.105.peg.2648"/>
<dbReference type="InterPro" id="IPR053746">
    <property type="entry name" value="Viral_HT_Connector_Assembly"/>
</dbReference>
<reference evidence="2" key="1">
    <citation type="submission" date="2015-10" db="EMBL/GenBank/DDBJ databases">
        <title>Draft Genome Sequences of 11 Lactococcus lactis subspecies cremoris strains.</title>
        <authorList>
            <person name="Wels M."/>
            <person name="Backus L."/>
            <person name="Boekhorst J."/>
            <person name="Dijkstra A."/>
            <person name="Beerthuizen M."/>
            <person name="Kelly W."/>
            <person name="Siezen R."/>
            <person name="Bachmann H."/>
            <person name="Van Hijum S."/>
        </authorList>
    </citation>
    <scope>NUCLEOTIDE SEQUENCE [LARGE SCALE GENOMIC DNA]</scope>
    <source>
        <strain evidence="2">KF282</strain>
    </source>
</reference>
<sequence>MEQKNKMALDKLQEQLELKFNISDENGKKVLSDDLSDALTDVLDYCNRDILVGNMVTSVKDLYIIRHNQEGAEGEVSRSEGGISHTFEVGIPKKIRIKLNRYRVANLRSLL</sequence>
<dbReference type="EMBL" id="LKLN01000021">
    <property type="protein sequence ID" value="KSU06738.1"/>
    <property type="molecule type" value="Genomic_DNA"/>
</dbReference>
<evidence type="ECO:0000313" key="1">
    <source>
        <dbReference type="EMBL" id="KSU06738.1"/>
    </source>
</evidence>
<accession>A0A0V8CZL4</accession>
<dbReference type="RefSeq" id="WP_058219326.1">
    <property type="nucleotide sequence ID" value="NZ_LKLN01000021.1"/>
</dbReference>
<dbReference type="InterPro" id="IPR021146">
    <property type="entry name" value="Phage_gp6-like_head-tail"/>
</dbReference>
<dbReference type="Proteomes" id="UP000053058">
    <property type="component" value="Unassembled WGS sequence"/>
</dbReference>
<comment type="caution">
    <text evidence="1">The sequence shown here is derived from an EMBL/GenBank/DDBJ whole genome shotgun (WGS) entry which is preliminary data.</text>
</comment>
<evidence type="ECO:0000313" key="2">
    <source>
        <dbReference type="Proteomes" id="UP000053058"/>
    </source>
</evidence>
<dbReference type="Gene3D" id="1.10.246.150">
    <property type="match status" value="1"/>
</dbReference>
<protein>
    <submittedName>
        <fullName evidence="1">Uncharacterized protein</fullName>
    </submittedName>
</protein>